<evidence type="ECO:0000313" key="1">
    <source>
        <dbReference type="EMBL" id="QHU00521.1"/>
    </source>
</evidence>
<sequence length="50" mass="5728">MLIKACIGKTKAQGEMNIRTICYYCFKKDGNIGPDKRPEITIFYALKLTQ</sequence>
<protein>
    <submittedName>
        <fullName evidence="1">Uncharacterized protein</fullName>
    </submittedName>
</protein>
<proteinExistence type="predicted"/>
<reference evidence="1" key="1">
    <citation type="journal article" date="2020" name="Nature">
        <title>Giant virus diversity and host interactions through global metagenomics.</title>
        <authorList>
            <person name="Schulz F."/>
            <person name="Roux S."/>
            <person name="Paez-Espino D."/>
            <person name="Jungbluth S."/>
            <person name="Walsh D.A."/>
            <person name="Denef V.J."/>
            <person name="McMahon K.D."/>
            <person name="Konstantinidis K.T."/>
            <person name="Eloe-Fadrosh E.A."/>
            <person name="Kyrpides N.C."/>
            <person name="Woyke T."/>
        </authorList>
    </citation>
    <scope>NUCLEOTIDE SEQUENCE</scope>
    <source>
        <strain evidence="1">GVMAG-M-3300025860-20</strain>
    </source>
</reference>
<name>A0A6C0J6W5_9ZZZZ</name>
<organism evidence="1">
    <name type="scientific">viral metagenome</name>
    <dbReference type="NCBI Taxonomy" id="1070528"/>
    <lineage>
        <taxon>unclassified sequences</taxon>
        <taxon>metagenomes</taxon>
        <taxon>organismal metagenomes</taxon>
    </lineage>
</organism>
<dbReference type="AlphaFoldDB" id="A0A6C0J6W5"/>
<dbReference type="EMBL" id="MN740327">
    <property type="protein sequence ID" value="QHU00521.1"/>
    <property type="molecule type" value="Genomic_DNA"/>
</dbReference>
<accession>A0A6C0J6W5</accession>